<keyword evidence="7" id="KW-1185">Reference proteome</keyword>
<feature type="transmembrane region" description="Helical" evidence="5">
    <location>
        <begin position="36"/>
        <end position="54"/>
    </location>
</feature>
<proteinExistence type="predicted"/>
<evidence type="ECO:0000256" key="1">
    <source>
        <dbReference type="ARBA" id="ARBA00004141"/>
    </source>
</evidence>
<dbReference type="Pfam" id="PF13564">
    <property type="entry name" value="DoxX_2"/>
    <property type="match status" value="1"/>
</dbReference>
<evidence type="ECO:0000256" key="3">
    <source>
        <dbReference type="ARBA" id="ARBA00022989"/>
    </source>
</evidence>
<organism evidence="6 7">
    <name type="scientific">Pseudonocardia hierapolitana</name>
    <dbReference type="NCBI Taxonomy" id="1128676"/>
    <lineage>
        <taxon>Bacteria</taxon>
        <taxon>Bacillati</taxon>
        <taxon>Actinomycetota</taxon>
        <taxon>Actinomycetes</taxon>
        <taxon>Pseudonocardiales</taxon>
        <taxon>Pseudonocardiaceae</taxon>
        <taxon>Pseudonocardia</taxon>
    </lineage>
</organism>
<reference evidence="6 7" key="1">
    <citation type="submission" date="2019-06" db="EMBL/GenBank/DDBJ databases">
        <title>Sequencing the genomes of 1000 actinobacteria strains.</title>
        <authorList>
            <person name="Klenk H.-P."/>
        </authorList>
    </citation>
    <scope>NUCLEOTIDE SEQUENCE [LARGE SCALE GENOMIC DNA]</scope>
    <source>
        <strain evidence="6 7">DSM 45671</strain>
    </source>
</reference>
<gene>
    <name evidence="6" type="ORF">FHX44_11103</name>
</gene>
<keyword evidence="3 5" id="KW-1133">Transmembrane helix</keyword>
<dbReference type="InterPro" id="IPR032808">
    <property type="entry name" value="DoxX"/>
</dbReference>
<evidence type="ECO:0000313" key="6">
    <source>
        <dbReference type="EMBL" id="TWF74224.1"/>
    </source>
</evidence>
<evidence type="ECO:0000256" key="5">
    <source>
        <dbReference type="SAM" id="Phobius"/>
    </source>
</evidence>
<evidence type="ECO:0000256" key="2">
    <source>
        <dbReference type="ARBA" id="ARBA00022692"/>
    </source>
</evidence>
<evidence type="ECO:0000313" key="7">
    <source>
        <dbReference type="Proteomes" id="UP000321261"/>
    </source>
</evidence>
<comment type="subcellular location">
    <subcellularLocation>
        <location evidence="1">Membrane</location>
        <topology evidence="1">Multi-pass membrane protein</topology>
    </subcellularLocation>
</comment>
<dbReference type="GO" id="GO:0016020">
    <property type="term" value="C:membrane"/>
    <property type="evidence" value="ECO:0007669"/>
    <property type="project" value="UniProtKB-SubCell"/>
</dbReference>
<dbReference type="RefSeq" id="WP_147253630.1">
    <property type="nucleotide sequence ID" value="NZ_VIWU01000001.1"/>
</dbReference>
<feature type="transmembrane region" description="Helical" evidence="5">
    <location>
        <begin position="104"/>
        <end position="126"/>
    </location>
</feature>
<accession>A0A561SH79</accession>
<sequence>MVLALLLAAASALFGRRMAARKPVIAVPRAGRVARRAGLILSGVLVPGVLVAILTQRHPEVIVLDIALWAAQGLLALFFLAAGLPKVAGRGIDRWVGFEDFSRGLTILIGVSEVVGAVALVLPSLLGAFEWTIPLAAIGIAVISLMASGFHVRAAERISTVETALLAALAGSIAIGRWGETASAPAVPSGALVIVIALLVPSIIAVLVVLVMRPVGPGDGAGSRRVAGAG</sequence>
<protein>
    <submittedName>
        <fullName evidence="6">DoxX-like protein</fullName>
    </submittedName>
</protein>
<feature type="transmembrane region" description="Helical" evidence="5">
    <location>
        <begin position="158"/>
        <end position="179"/>
    </location>
</feature>
<keyword evidence="2 5" id="KW-0812">Transmembrane</keyword>
<dbReference type="Proteomes" id="UP000321261">
    <property type="component" value="Unassembled WGS sequence"/>
</dbReference>
<dbReference type="OrthoDB" id="5147809at2"/>
<name>A0A561SH79_9PSEU</name>
<feature type="transmembrane region" description="Helical" evidence="5">
    <location>
        <begin position="191"/>
        <end position="212"/>
    </location>
</feature>
<dbReference type="EMBL" id="VIWU01000001">
    <property type="protein sequence ID" value="TWF74224.1"/>
    <property type="molecule type" value="Genomic_DNA"/>
</dbReference>
<evidence type="ECO:0000256" key="4">
    <source>
        <dbReference type="ARBA" id="ARBA00023136"/>
    </source>
</evidence>
<feature type="transmembrane region" description="Helical" evidence="5">
    <location>
        <begin position="133"/>
        <end position="152"/>
    </location>
</feature>
<comment type="caution">
    <text evidence="6">The sequence shown here is derived from an EMBL/GenBank/DDBJ whole genome shotgun (WGS) entry which is preliminary data.</text>
</comment>
<feature type="transmembrane region" description="Helical" evidence="5">
    <location>
        <begin position="61"/>
        <end position="84"/>
    </location>
</feature>
<dbReference type="AlphaFoldDB" id="A0A561SH79"/>
<keyword evidence="4 5" id="KW-0472">Membrane</keyword>